<dbReference type="InterPro" id="IPR015883">
    <property type="entry name" value="Glyco_hydro_20_cat"/>
</dbReference>
<evidence type="ECO:0000313" key="11">
    <source>
        <dbReference type="EMBL" id="MBP3983537.1"/>
    </source>
</evidence>
<evidence type="ECO:0000256" key="7">
    <source>
        <dbReference type="ARBA" id="ARBA00033000"/>
    </source>
</evidence>
<dbReference type="AlphaFoldDB" id="A0A941AT32"/>
<evidence type="ECO:0000256" key="4">
    <source>
        <dbReference type="ARBA" id="ARBA00022801"/>
    </source>
</evidence>
<reference evidence="11" key="1">
    <citation type="journal article" date="2016" name="Int. J. Syst. Evol. Microbiol.">
        <title>Pseudoxanthomonas helianthi sp. nov., isolated from roots of Jerusalem artichoke (Helianthus tuberosus).</title>
        <authorList>
            <person name="Kittiwongwattana C."/>
            <person name="Thawai C."/>
        </authorList>
    </citation>
    <scope>NUCLEOTIDE SEQUENCE</scope>
    <source>
        <strain evidence="11">110414</strain>
    </source>
</reference>
<feature type="domain" description="PA14" evidence="10">
    <location>
        <begin position="623"/>
        <end position="759"/>
    </location>
</feature>
<reference evidence="11" key="2">
    <citation type="submission" date="2021-03" db="EMBL/GenBank/DDBJ databases">
        <authorList>
            <person name="Cao W."/>
        </authorList>
    </citation>
    <scope>NUCLEOTIDE SEQUENCE</scope>
    <source>
        <strain evidence="11">110414</strain>
    </source>
</reference>
<sequence length="765" mass="83951">MRRILFALLCFSPALSYAQATTSQSLGLLPQPEHVELREGRFQPAAEASVSVSGVQGAEARDLGELATSILHEAWDVPVKAQRGDKPATLSLQLRPDAQANSEGYSLEVDAQGLRLSARTAAGLFYGLQTLRQLAKPGSREAGIPALRIDDAPRFGYRGLMLDSARHMQPLDYIKRHLDLMARYKFNTLHWHLTDDQGWRLEIKRFPKLAKISAYRKETIVGRNFDPYVGDGKPYGGYYTQAQAREIVEYAKQRHITVIPEIDMPGHMVAALAAYPELGCTPGPFETLTIWGVSDDVLCPSEQTFAFVTGVLAEVMQVFPSKYVHVGGDEAPVVRWQQSALAQEIIRREKLKDEHALQGWFLRRVEKFVNANGRKIIGWDEILDGTPSRTATVMSWRGMAGGIKAAQLGHDVVMSPTDYAYLDYCEGKPPREPDCMVGYLPLKQVYAFEPVPASLTPEQARHILGGQANLWTEYVTSTEQTEAKYWPRALAVADVTWAPSAARDWNGFQQRMGAQLATLDRLKVHYRIPEVRGLEADVLSLQPKTTLALSTPIPGATIRYTTDGSEPTAQSPQYTGPIELALVPTGTQVNARAFLADGRSSVVSSANFRQATLRPAAKVDARKLQAGLNRRYYEGSVLKVAGLETLPVVRADVAPAIAIPEQARPEAFGLRFDGYLRVSADAIYRFVLDSDDGSVLRIDGETVIDRDGGRSPGESYGSAALSAGLHRIDLDYFQGGGGRSLGLKIGREGEAPQAVAADALLHARN</sequence>
<comment type="similarity">
    <text evidence="2">Belongs to the glycosyl hydrolase 20 family.</text>
</comment>
<dbReference type="Gene3D" id="3.30.379.10">
    <property type="entry name" value="Chitobiase/beta-hexosaminidase domain 2-like"/>
    <property type="match status" value="1"/>
</dbReference>
<dbReference type="InterPro" id="IPR011658">
    <property type="entry name" value="PA14_dom"/>
</dbReference>
<evidence type="ECO:0000256" key="5">
    <source>
        <dbReference type="ARBA" id="ARBA00023295"/>
    </source>
</evidence>
<proteinExistence type="inferred from homology"/>
<dbReference type="GO" id="GO:0004563">
    <property type="term" value="F:beta-N-acetylhexosaminidase activity"/>
    <property type="evidence" value="ECO:0007669"/>
    <property type="project" value="UniProtKB-EC"/>
</dbReference>
<dbReference type="InterPro" id="IPR013783">
    <property type="entry name" value="Ig-like_fold"/>
</dbReference>
<keyword evidence="4" id="KW-0378">Hydrolase</keyword>
<dbReference type="Pfam" id="PF13290">
    <property type="entry name" value="CHB_HEX_C_1"/>
    <property type="match status" value="1"/>
</dbReference>
<dbReference type="GO" id="GO:0030203">
    <property type="term" value="P:glycosaminoglycan metabolic process"/>
    <property type="evidence" value="ECO:0007669"/>
    <property type="project" value="TreeGrafter"/>
</dbReference>
<keyword evidence="5" id="KW-0326">Glycosidase</keyword>
<evidence type="ECO:0000256" key="9">
    <source>
        <dbReference type="SAM" id="SignalP"/>
    </source>
</evidence>
<dbReference type="PRINTS" id="PR00738">
    <property type="entry name" value="GLHYDRLASE20"/>
</dbReference>
<organism evidence="11 12">
    <name type="scientific">Pseudoxanthomonas helianthi</name>
    <dbReference type="NCBI Taxonomy" id="1453541"/>
    <lineage>
        <taxon>Bacteria</taxon>
        <taxon>Pseudomonadati</taxon>
        <taxon>Pseudomonadota</taxon>
        <taxon>Gammaproteobacteria</taxon>
        <taxon>Lysobacterales</taxon>
        <taxon>Lysobacteraceae</taxon>
        <taxon>Pseudoxanthomonas</taxon>
    </lineage>
</organism>
<dbReference type="RefSeq" id="WP_210535377.1">
    <property type="nucleotide sequence ID" value="NZ_JAGKTC010000001.1"/>
</dbReference>
<evidence type="ECO:0000256" key="8">
    <source>
        <dbReference type="PIRSR" id="PIRSR625705-1"/>
    </source>
</evidence>
<evidence type="ECO:0000313" key="12">
    <source>
        <dbReference type="Proteomes" id="UP000673447"/>
    </source>
</evidence>
<feature type="signal peptide" evidence="9">
    <location>
        <begin position="1"/>
        <end position="20"/>
    </location>
</feature>
<dbReference type="SUPFAM" id="SSF51445">
    <property type="entry name" value="(Trans)glycosidases"/>
    <property type="match status" value="1"/>
</dbReference>
<keyword evidence="9" id="KW-0732">Signal</keyword>
<feature type="active site" description="Proton donor" evidence="8">
    <location>
        <position position="330"/>
    </location>
</feature>
<evidence type="ECO:0000259" key="10">
    <source>
        <dbReference type="PROSITE" id="PS51820"/>
    </source>
</evidence>
<dbReference type="EMBL" id="JAGKTC010000001">
    <property type="protein sequence ID" value="MBP3983537.1"/>
    <property type="molecule type" value="Genomic_DNA"/>
</dbReference>
<dbReference type="Gene3D" id="3.20.20.80">
    <property type="entry name" value="Glycosidases"/>
    <property type="match status" value="1"/>
</dbReference>
<dbReference type="CDD" id="cd06563">
    <property type="entry name" value="GH20_chitobiase-like"/>
    <property type="match status" value="1"/>
</dbReference>
<dbReference type="SUPFAM" id="SSF56988">
    <property type="entry name" value="Anthrax protective antigen"/>
    <property type="match status" value="1"/>
</dbReference>
<dbReference type="Proteomes" id="UP000673447">
    <property type="component" value="Unassembled WGS sequence"/>
</dbReference>
<dbReference type="InterPro" id="IPR029018">
    <property type="entry name" value="Hex-like_dom2"/>
</dbReference>
<keyword evidence="12" id="KW-1185">Reference proteome</keyword>
<dbReference type="EC" id="3.2.1.52" evidence="3"/>
<dbReference type="GO" id="GO:0016020">
    <property type="term" value="C:membrane"/>
    <property type="evidence" value="ECO:0007669"/>
    <property type="project" value="TreeGrafter"/>
</dbReference>
<evidence type="ECO:0000256" key="6">
    <source>
        <dbReference type="ARBA" id="ARBA00030512"/>
    </source>
</evidence>
<comment type="catalytic activity">
    <reaction evidence="1">
        <text>Hydrolysis of terminal non-reducing N-acetyl-D-hexosamine residues in N-acetyl-beta-D-hexosaminides.</text>
        <dbReference type="EC" id="3.2.1.52"/>
    </reaction>
</comment>
<gene>
    <name evidence="11" type="ORF">J5837_03785</name>
</gene>
<feature type="chain" id="PRO_5036816416" description="beta-N-acetylhexosaminidase" evidence="9">
    <location>
        <begin position="21"/>
        <end position="765"/>
    </location>
</feature>
<evidence type="ECO:0000256" key="1">
    <source>
        <dbReference type="ARBA" id="ARBA00001231"/>
    </source>
</evidence>
<dbReference type="PROSITE" id="PS51820">
    <property type="entry name" value="PA14"/>
    <property type="match status" value="1"/>
</dbReference>
<dbReference type="InterPro" id="IPR059177">
    <property type="entry name" value="GH29D-like_dom"/>
</dbReference>
<dbReference type="PANTHER" id="PTHR22600">
    <property type="entry name" value="BETA-HEXOSAMINIDASE"/>
    <property type="match status" value="1"/>
</dbReference>
<dbReference type="PANTHER" id="PTHR22600:SF57">
    <property type="entry name" value="BETA-N-ACETYLHEXOSAMINIDASE"/>
    <property type="match status" value="1"/>
</dbReference>
<dbReference type="Pfam" id="PF00728">
    <property type="entry name" value="Glyco_hydro_20"/>
    <property type="match status" value="1"/>
</dbReference>
<dbReference type="InterPro" id="IPR025705">
    <property type="entry name" value="Beta_hexosaminidase_sua/sub"/>
</dbReference>
<evidence type="ECO:0000256" key="3">
    <source>
        <dbReference type="ARBA" id="ARBA00012663"/>
    </source>
</evidence>
<dbReference type="InterPro" id="IPR037524">
    <property type="entry name" value="PA14/GLEYA"/>
</dbReference>
<dbReference type="SUPFAM" id="SSF55545">
    <property type="entry name" value="beta-N-acetylhexosaminidase-like domain"/>
    <property type="match status" value="1"/>
</dbReference>
<dbReference type="Pfam" id="PF02838">
    <property type="entry name" value="Glyco_hydro_20b"/>
    <property type="match status" value="1"/>
</dbReference>
<dbReference type="InterPro" id="IPR017853">
    <property type="entry name" value="GH"/>
</dbReference>
<evidence type="ECO:0000256" key="2">
    <source>
        <dbReference type="ARBA" id="ARBA00006285"/>
    </source>
</evidence>
<name>A0A941AT32_9GAMM</name>
<protein>
    <recommendedName>
        <fullName evidence="3">beta-N-acetylhexosaminidase</fullName>
        <ecNumber evidence="3">3.2.1.52</ecNumber>
    </recommendedName>
    <alternativeName>
        <fullName evidence="6">Beta-N-acetylhexosaminidase</fullName>
    </alternativeName>
    <alternativeName>
        <fullName evidence="7">N-acetyl-beta-glucosaminidase</fullName>
    </alternativeName>
</protein>
<dbReference type="GO" id="GO:0005975">
    <property type="term" value="P:carbohydrate metabolic process"/>
    <property type="evidence" value="ECO:0007669"/>
    <property type="project" value="InterPro"/>
</dbReference>
<accession>A0A941AT32</accession>
<comment type="caution">
    <text evidence="11">The sequence shown here is derived from an EMBL/GenBank/DDBJ whole genome shotgun (WGS) entry which is preliminary data.</text>
</comment>
<dbReference type="SMART" id="SM00758">
    <property type="entry name" value="PA14"/>
    <property type="match status" value="1"/>
</dbReference>
<dbReference type="Gene3D" id="2.60.40.10">
    <property type="entry name" value="Immunoglobulins"/>
    <property type="match status" value="1"/>
</dbReference>
<dbReference type="Gene3D" id="3.90.182.10">
    <property type="entry name" value="Toxin - Anthrax Protective Antigen,domain 1"/>
    <property type="match status" value="1"/>
</dbReference>
<dbReference type="InterPro" id="IPR015882">
    <property type="entry name" value="HEX_bac_N"/>
</dbReference>
<dbReference type="Pfam" id="PF07691">
    <property type="entry name" value="PA14"/>
    <property type="match status" value="1"/>
</dbReference>